<keyword evidence="1" id="KW-0472">Membrane</keyword>
<reference evidence="2 3" key="1">
    <citation type="submission" date="2019-06" db="EMBL/GenBank/DDBJ databases">
        <title>Whole genome shotgun sequence of Vibrio inusitatus NBRC 102082.</title>
        <authorList>
            <person name="Hosoyama A."/>
            <person name="Uohara A."/>
            <person name="Ohji S."/>
            <person name="Ichikawa N."/>
        </authorList>
    </citation>
    <scope>NUCLEOTIDE SEQUENCE [LARGE SCALE GENOMIC DNA]</scope>
    <source>
        <strain evidence="2 3">NBRC 102082</strain>
    </source>
</reference>
<dbReference type="OrthoDB" id="5296173at2"/>
<evidence type="ECO:0000256" key="1">
    <source>
        <dbReference type="SAM" id="Phobius"/>
    </source>
</evidence>
<gene>
    <name evidence="2" type="ORF">VIN01S_21510</name>
</gene>
<dbReference type="AlphaFoldDB" id="A0A4Y3HWB0"/>
<comment type="caution">
    <text evidence="2">The sequence shown here is derived from an EMBL/GenBank/DDBJ whole genome shotgun (WGS) entry which is preliminary data.</text>
</comment>
<keyword evidence="1" id="KW-1133">Transmembrane helix</keyword>
<name>A0A4Y3HWB0_9VIBR</name>
<dbReference type="EMBL" id="BJLF01000009">
    <property type="protein sequence ID" value="GEA51347.1"/>
    <property type="molecule type" value="Genomic_DNA"/>
</dbReference>
<sequence length="181" mass="21074">MINLLPWREQQARMQRWRFFTRASVPSFLVILGFIAIYFLELQYQDDRELELSILQSEVMKIKQIYAEETNEIKEQALWKKRLERLHNQQRLRQLPLPIDVLPDKSSVEGIGLLVLHCQLQECVIEGSVEALYQLRPFIDGVASEPQVSSLQIEQLMPVTTIKGEGLNQFKISFQLGSEAF</sequence>
<dbReference type="Proteomes" id="UP000318717">
    <property type="component" value="Unassembled WGS sequence"/>
</dbReference>
<accession>A0A4Y3HWB0</accession>
<proteinExistence type="predicted"/>
<evidence type="ECO:0000313" key="2">
    <source>
        <dbReference type="EMBL" id="GEA51347.1"/>
    </source>
</evidence>
<keyword evidence="3" id="KW-1185">Reference proteome</keyword>
<feature type="transmembrane region" description="Helical" evidence="1">
    <location>
        <begin position="20"/>
        <end position="40"/>
    </location>
</feature>
<evidence type="ECO:0008006" key="4">
    <source>
        <dbReference type="Google" id="ProtNLM"/>
    </source>
</evidence>
<protein>
    <recommendedName>
        <fullName evidence="4">Pilus assembly protein PilN</fullName>
    </recommendedName>
</protein>
<evidence type="ECO:0000313" key="3">
    <source>
        <dbReference type="Proteomes" id="UP000318717"/>
    </source>
</evidence>
<dbReference type="RefSeq" id="WP_141345661.1">
    <property type="nucleotide sequence ID" value="NZ_BJLF01000009.1"/>
</dbReference>
<organism evidence="2 3">
    <name type="scientific">Vibrio inusitatus NBRC 102082</name>
    <dbReference type="NCBI Taxonomy" id="1219070"/>
    <lineage>
        <taxon>Bacteria</taxon>
        <taxon>Pseudomonadati</taxon>
        <taxon>Pseudomonadota</taxon>
        <taxon>Gammaproteobacteria</taxon>
        <taxon>Vibrionales</taxon>
        <taxon>Vibrionaceae</taxon>
        <taxon>Vibrio</taxon>
    </lineage>
</organism>
<keyword evidence="1" id="KW-0812">Transmembrane</keyword>